<evidence type="ECO:0000259" key="7">
    <source>
        <dbReference type="Pfam" id="PF01464"/>
    </source>
</evidence>
<name>A0A2I5T478_SERS3</name>
<proteinExistence type="inferred from homology"/>
<organism evidence="10 11">
    <name type="scientific">Serratia sp. (strain ATCC 39006)</name>
    <name type="common">Prodigiosinella confusarubida</name>
    <dbReference type="NCBI Taxonomy" id="104623"/>
    <lineage>
        <taxon>Bacteria</taxon>
        <taxon>Pseudomonadati</taxon>
        <taxon>Pseudomonadota</taxon>
        <taxon>Gammaproteobacteria</taxon>
        <taxon>Enterobacterales</taxon>
        <taxon>Pectobacteriaceae</taxon>
        <taxon>Prodigiosinella</taxon>
    </lineage>
</organism>
<reference evidence="10" key="4">
    <citation type="submission" date="2017-11" db="EMBL/GenBank/DDBJ databases">
        <title>Complete genome sequence of Serratia sp. ATCC 39006.</title>
        <authorList>
            <person name="Hampton H.G."/>
            <person name="Jackson S.A."/>
            <person name="Jauregui R."/>
            <person name="Poulter G.T.M."/>
            <person name="Salmond G.P.C."/>
            <person name="Fineran P.C."/>
        </authorList>
    </citation>
    <scope>NUCLEOTIDE SEQUENCE</scope>
    <source>
        <strain evidence="10">ATCC 39006</strain>
    </source>
</reference>
<reference evidence="10 11" key="1">
    <citation type="journal article" date="2013" name="Genome Announc.">
        <title>Draft genome sequence of Serratia sp. strain ATCC 39006, a model bacterium for analysis of the biosynthesis and regulation of prodigiosin, a carbapenem, and gas vesicles.</title>
        <authorList>
            <person name="Fineran P.C."/>
            <person name="Iglesias Cans M.C."/>
            <person name="Ramsay J.P."/>
            <person name="Wilf N.M."/>
            <person name="Cossyleon D."/>
            <person name="McNeil M.B."/>
            <person name="Williamson N.R."/>
            <person name="Monson R.E."/>
            <person name="Becher S.A."/>
            <person name="Stanton J.A."/>
            <person name="Brugger K."/>
            <person name="Brown S.D."/>
            <person name="Salmond G.P."/>
        </authorList>
    </citation>
    <scope>NUCLEOTIDE SEQUENCE [LARGE SCALE GENOMIC DNA]</scope>
    <source>
        <strain evidence="10">ATCC 39006</strain>
        <strain evidence="11">ATCC 39006 / SC 11482</strain>
    </source>
</reference>
<dbReference type="KEGG" id="serq:CWC46_05755"/>
<dbReference type="SUPFAM" id="SSF53955">
    <property type="entry name" value="Lysozyme-like"/>
    <property type="match status" value="1"/>
</dbReference>
<dbReference type="SUPFAM" id="SSF48435">
    <property type="entry name" value="Bacterial muramidases"/>
    <property type="match status" value="1"/>
</dbReference>
<dbReference type="PANTHER" id="PTHR37423">
    <property type="entry name" value="SOLUBLE LYTIC MUREIN TRANSGLYCOSYLASE-RELATED"/>
    <property type="match status" value="1"/>
</dbReference>
<keyword evidence="11" id="KW-1185">Reference proteome</keyword>
<gene>
    <name evidence="9" type="ORF">CWC46_05755</name>
    <name evidence="10" type="ORF">Ser39006_005760</name>
</gene>
<dbReference type="Gene3D" id="1.10.530.10">
    <property type="match status" value="1"/>
</dbReference>
<dbReference type="STRING" id="104623.Ser39006_03951"/>
<evidence type="ECO:0000256" key="4">
    <source>
        <dbReference type="ARBA" id="ARBA00022729"/>
    </source>
</evidence>
<dbReference type="OrthoDB" id="92254at2"/>
<keyword evidence="4" id="KW-0732">Signal</keyword>
<dbReference type="InterPro" id="IPR008258">
    <property type="entry name" value="Transglycosylase_SLT_dom_1"/>
</dbReference>
<evidence type="ECO:0000256" key="5">
    <source>
        <dbReference type="ARBA" id="ARBA00023239"/>
    </source>
</evidence>
<dbReference type="Gene3D" id="1.10.1240.20">
    <property type="entry name" value="Lytic transglycosylase, superhelical linker domain"/>
    <property type="match status" value="1"/>
</dbReference>
<dbReference type="GO" id="GO:0071555">
    <property type="term" value="P:cell wall organization"/>
    <property type="evidence" value="ECO:0007669"/>
    <property type="project" value="UniProtKB-KW"/>
</dbReference>
<evidence type="ECO:0000256" key="1">
    <source>
        <dbReference type="ARBA" id="ARBA00001420"/>
    </source>
</evidence>
<evidence type="ECO:0000256" key="3">
    <source>
        <dbReference type="ARBA" id="ARBA00012587"/>
    </source>
</evidence>
<dbReference type="InterPro" id="IPR000189">
    <property type="entry name" value="Transglyc_AS"/>
</dbReference>
<dbReference type="Pfam" id="PF00760">
    <property type="entry name" value="Cucumo_coat"/>
    <property type="match status" value="1"/>
</dbReference>
<evidence type="ECO:0000313" key="9">
    <source>
        <dbReference type="EMBL" id="AUG99363.1"/>
    </source>
</evidence>
<evidence type="ECO:0000313" key="11">
    <source>
        <dbReference type="Proteomes" id="UP000017700"/>
    </source>
</evidence>
<dbReference type="EC" id="4.2.2.n1" evidence="3"/>
<dbReference type="KEGG" id="sera:Ser39006_005760"/>
<comment type="catalytic activity">
    <reaction evidence="1">
        <text>Exolytic cleavage of the (1-&gt;4)-beta-glycosidic linkage between N-acetylmuramic acid (MurNAc) and N-acetylglucosamine (GlcNAc) residues in peptidoglycan, from either the reducing or the non-reducing ends of the peptidoglycan chains, with concomitant formation of a 1,6-anhydrobond in the MurNAc residue.</text>
        <dbReference type="EC" id="4.2.2.n1"/>
    </reaction>
</comment>
<comment type="similarity">
    <text evidence="2">Belongs to the transglycosylase Slt family.</text>
</comment>
<dbReference type="EMBL" id="CP025084">
    <property type="protein sequence ID" value="AUH03681.1"/>
    <property type="molecule type" value="Genomic_DNA"/>
</dbReference>
<dbReference type="Pfam" id="PF01464">
    <property type="entry name" value="SLT"/>
    <property type="match status" value="1"/>
</dbReference>
<dbReference type="RefSeq" id="WP_021017211.1">
    <property type="nucleotide sequence ID" value="NZ_CP025084.1"/>
</dbReference>
<dbReference type="GO" id="GO:0004553">
    <property type="term" value="F:hydrolase activity, hydrolyzing O-glycosyl compounds"/>
    <property type="evidence" value="ECO:0007669"/>
    <property type="project" value="InterPro"/>
</dbReference>
<dbReference type="CDD" id="cd13401">
    <property type="entry name" value="Slt70-like"/>
    <property type="match status" value="1"/>
</dbReference>
<dbReference type="NCBIfam" id="NF008631">
    <property type="entry name" value="PRK11619.1"/>
    <property type="match status" value="1"/>
</dbReference>
<evidence type="ECO:0000259" key="8">
    <source>
        <dbReference type="Pfam" id="PF14718"/>
    </source>
</evidence>
<dbReference type="PROSITE" id="PS00922">
    <property type="entry name" value="TRANSGLYCOSYLASE"/>
    <property type="match status" value="1"/>
</dbReference>
<dbReference type="InterPro" id="IPR037061">
    <property type="entry name" value="Lytic_TGlycoase_superhlx_L_sf"/>
</dbReference>
<reference evidence="9 12" key="3">
    <citation type="submission" date="2017-11" db="EMBL/GenBank/DDBJ databases">
        <title>Complete genome sequence of Serratia sp. ATCC 39006 LacA.</title>
        <authorList>
            <person name="Hampton H.G."/>
            <person name="Jackson S.A."/>
            <person name="Jauregui R."/>
            <person name="Poulter G.T.M."/>
            <person name="Salmond G.P.C."/>
            <person name="Fineran P.C."/>
        </authorList>
    </citation>
    <scope>NUCLEOTIDE SEQUENCE [LARGE SCALE GENOMIC DNA]</scope>
    <source>
        <strain evidence="9 12">ATCC 39006</strain>
    </source>
</reference>
<evidence type="ECO:0000313" key="12">
    <source>
        <dbReference type="Proteomes" id="UP000233778"/>
    </source>
</evidence>
<dbReference type="GO" id="GO:0042597">
    <property type="term" value="C:periplasmic space"/>
    <property type="evidence" value="ECO:0007669"/>
    <property type="project" value="InterPro"/>
</dbReference>
<dbReference type="Proteomes" id="UP000017700">
    <property type="component" value="Chromosome"/>
</dbReference>
<evidence type="ECO:0000256" key="2">
    <source>
        <dbReference type="ARBA" id="ARBA00007734"/>
    </source>
</evidence>
<dbReference type="GO" id="GO:0008933">
    <property type="term" value="F:peptidoglycan lytic transglycosylase activity"/>
    <property type="evidence" value="ECO:0007669"/>
    <property type="project" value="InterPro"/>
</dbReference>
<evidence type="ECO:0000313" key="10">
    <source>
        <dbReference type="EMBL" id="AUH03681.1"/>
    </source>
</evidence>
<feature type="domain" description="Lytic transglycosylase superhelical linker" evidence="8">
    <location>
        <begin position="403"/>
        <end position="469"/>
    </location>
</feature>
<dbReference type="PANTHER" id="PTHR37423:SF5">
    <property type="entry name" value="SOLUBLE LYTIC MUREIN TRANSGLYCOSYLASE"/>
    <property type="match status" value="1"/>
</dbReference>
<dbReference type="AlphaFoldDB" id="A0A2I5T478"/>
<keyword evidence="5" id="KW-0456">Lyase</keyword>
<reference evidence="10" key="2">
    <citation type="submission" date="2013-09" db="EMBL/GenBank/DDBJ databases">
        <authorList>
            <person name="Wang G."/>
            <person name="Yang Y."/>
            <person name="Su Y."/>
        </authorList>
    </citation>
    <scope>NUCLEOTIDE SEQUENCE</scope>
    <source>
        <strain evidence="10">ATCC 39006</strain>
    </source>
</reference>
<protein>
    <recommendedName>
        <fullName evidence="3">peptidoglycan lytic exotransglycosylase</fullName>
        <ecNumber evidence="3">4.2.2.n1</ecNumber>
    </recommendedName>
</protein>
<feature type="domain" description="Transglycosylase SLT" evidence="7">
    <location>
        <begin position="481"/>
        <end position="593"/>
    </location>
</feature>
<dbReference type="Pfam" id="PF14718">
    <property type="entry name" value="SLT_L"/>
    <property type="match status" value="1"/>
</dbReference>
<keyword evidence="6" id="KW-0961">Cell wall biogenesis/degradation</keyword>
<dbReference type="Gene3D" id="1.25.20.10">
    <property type="entry name" value="Bacterial muramidases"/>
    <property type="match status" value="1"/>
</dbReference>
<evidence type="ECO:0000256" key="6">
    <source>
        <dbReference type="ARBA" id="ARBA00023316"/>
    </source>
</evidence>
<dbReference type="EMBL" id="CP025085">
    <property type="protein sequence ID" value="AUG99363.1"/>
    <property type="molecule type" value="Genomic_DNA"/>
</dbReference>
<dbReference type="GO" id="GO:0016020">
    <property type="term" value="C:membrane"/>
    <property type="evidence" value="ECO:0007669"/>
    <property type="project" value="InterPro"/>
</dbReference>
<dbReference type="InterPro" id="IPR023346">
    <property type="entry name" value="Lysozyme-like_dom_sf"/>
</dbReference>
<dbReference type="Proteomes" id="UP000233778">
    <property type="component" value="Chromosome"/>
</dbReference>
<dbReference type="InterPro" id="IPR012289">
    <property type="entry name" value="Lytic_TGlycosylase_superhlx_L"/>
</dbReference>
<dbReference type="InterPro" id="IPR008939">
    <property type="entry name" value="Lytic_TGlycosylase_superhlx_U"/>
</dbReference>
<dbReference type="GO" id="GO:0000270">
    <property type="term" value="P:peptidoglycan metabolic process"/>
    <property type="evidence" value="ECO:0007669"/>
    <property type="project" value="InterPro"/>
</dbReference>
<accession>A0A2I5T478</accession>
<sequence>MFNAVFWRYVLAVLWLAGISYYVQADTLDAQRQRYQQVKLALDNNRLDTVAQLMPTLQTYPLYPYLEYRLLTQDMSQLSADQVRQFIAKYPTLPMVRNLKTSFVNELARRQDWSGLLAFSPESPKPVTARCNYLYAQWVTGQGKTVWEQTRDIWLTGHSLPSACDKLFTAWQQSGGMTPLTILERIRLSISTGNTGLVSHLLQQLPADYKTMSDALVKLLNNPTTVEQFARSVGPTDFTRKVTLSAFHRMARQDPDKARSVLSSIVRLQKMSDEERQGMEEDIAWNLMGSDVTPEQASWRDAVIQRSTSISLLERRVRLALGEGDKKGLALWLSYLPNSVLQKDEWRYWQAVLLLDQGHRSEGEAQLRELMKKRGFYPMVAAQKLNVNYPLTVMVAAKPDPSISQQPEIARIRELMFWQMDNLARAEWTSLVASSDRLQQEELARFAFEQHWPDLSVQATIVAKLWNYLEERFPLAWNDEFRQATQGKGITQSYAMAIARQESAWNPQARSAAGASGLMQLMPATAQHTAKMYNIISYNNSSQLLDPKINILLGTNYLEYVYQSFGQNRILASAAYNAGPSRVKNWLKNSDGRIDAVAFVESIPFSETRGYVKNVLAYDAFYRNFLHRPTQLLVNSEWQRRY</sequence>